<organism evidence="9 10">
    <name type="scientific">Amycolatopsis mediterranei (strain U-32)</name>
    <dbReference type="NCBI Taxonomy" id="749927"/>
    <lineage>
        <taxon>Bacteria</taxon>
        <taxon>Bacillati</taxon>
        <taxon>Actinomycetota</taxon>
        <taxon>Actinomycetes</taxon>
        <taxon>Pseudonocardiales</taxon>
        <taxon>Pseudonocardiaceae</taxon>
        <taxon>Amycolatopsis</taxon>
    </lineage>
</organism>
<evidence type="ECO:0000313" key="9">
    <source>
        <dbReference type="EMBL" id="ADJ48028.1"/>
    </source>
</evidence>
<evidence type="ECO:0000256" key="6">
    <source>
        <dbReference type="SAM" id="Phobius"/>
    </source>
</evidence>
<keyword evidence="3 7" id="KW-0732">Signal</keyword>
<gene>
    <name evidence="9" type="ordered locus">AMED_6294</name>
</gene>
<protein>
    <recommendedName>
        <fullName evidence="8">Gram-positive cocci surface proteins LPxTG domain-containing protein</fullName>
    </recommendedName>
</protein>
<proteinExistence type="predicted"/>
<evidence type="ECO:0000256" key="3">
    <source>
        <dbReference type="ARBA" id="ARBA00022729"/>
    </source>
</evidence>
<keyword evidence="6" id="KW-0472">Membrane</keyword>
<evidence type="ECO:0000256" key="7">
    <source>
        <dbReference type="SAM" id="SignalP"/>
    </source>
</evidence>
<feature type="domain" description="Gram-positive cocci surface proteins LPxTG" evidence="8">
    <location>
        <begin position="137"/>
        <end position="180"/>
    </location>
</feature>
<dbReference type="HOGENOM" id="CLU_1493216_0_0_11"/>
<dbReference type="InterPro" id="IPR019931">
    <property type="entry name" value="LPXTG_anchor"/>
</dbReference>
<feature type="chain" id="PRO_5039472591" description="Gram-positive cocci surface proteins LPxTG domain-containing protein" evidence="7">
    <location>
        <begin position="18"/>
        <end position="180"/>
    </location>
</feature>
<feature type="transmembrane region" description="Helical" evidence="6">
    <location>
        <begin position="154"/>
        <end position="173"/>
    </location>
</feature>
<evidence type="ECO:0000256" key="1">
    <source>
        <dbReference type="ARBA" id="ARBA00022512"/>
    </source>
</evidence>
<evidence type="ECO:0000256" key="2">
    <source>
        <dbReference type="ARBA" id="ARBA00022525"/>
    </source>
</evidence>
<keyword evidence="2" id="KW-0964">Secreted</keyword>
<sequence length="180" mass="18214">MGVAAGFVLLSPVVASAAEAPTGNPTSMKVEVDDADNVTIEGTCVNSAVQAEAGYRVPGGHRPILHGDLIMQGKTGSVTYKHVPPGKYEAYIYCYEGGPGDHRGPVRTFTVGKSAQSAQPAKPTQTAPQVGVKPQGAPQTGGGPADDESTATPLLVGGAIALVGATGAGALVLRRRAARR</sequence>
<feature type="compositionally biased region" description="Polar residues" evidence="5">
    <location>
        <begin position="111"/>
        <end position="128"/>
    </location>
</feature>
<evidence type="ECO:0000256" key="4">
    <source>
        <dbReference type="ARBA" id="ARBA00023088"/>
    </source>
</evidence>
<reference evidence="9 10" key="1">
    <citation type="journal article" date="2010" name="Cell Res.">
        <title>Complete genome sequence of the rifamycin SV-producing Amycolatopsis mediterranei U32 revealed its genetic characteristics in phylogeny and metabolism.</title>
        <authorList>
            <person name="Zhao W."/>
            <person name="Zhong Y."/>
            <person name="Yuan H."/>
            <person name="Wang J."/>
            <person name="Zheng H."/>
            <person name="Wang Y."/>
            <person name="Cen X."/>
            <person name="Xu F."/>
            <person name="Bai J."/>
            <person name="Han X."/>
            <person name="Lu G."/>
            <person name="Zhu Y."/>
            <person name="Shao Z."/>
            <person name="Yan H."/>
            <person name="Li C."/>
            <person name="Peng N."/>
            <person name="Zhang Z."/>
            <person name="Zhang Y."/>
            <person name="Lin W."/>
            <person name="Fan Y."/>
            <person name="Qin Z."/>
            <person name="Hu Y."/>
            <person name="Zhu B."/>
            <person name="Wang S."/>
            <person name="Ding X."/>
            <person name="Zhao G.P."/>
        </authorList>
    </citation>
    <scope>NUCLEOTIDE SEQUENCE [LARGE SCALE GENOMIC DNA]</scope>
    <source>
        <strain evidence="10">U-32</strain>
    </source>
</reference>
<feature type="region of interest" description="Disordered" evidence="5">
    <location>
        <begin position="105"/>
        <end position="151"/>
    </location>
</feature>
<dbReference type="EMBL" id="CP002000">
    <property type="protein sequence ID" value="ADJ48028.1"/>
    <property type="molecule type" value="Genomic_DNA"/>
</dbReference>
<feature type="signal peptide" evidence="7">
    <location>
        <begin position="1"/>
        <end position="17"/>
    </location>
</feature>
<keyword evidence="6" id="KW-0812">Transmembrane</keyword>
<accession>A0A0H3DD92</accession>
<keyword evidence="6" id="KW-1133">Transmembrane helix</keyword>
<dbReference type="Proteomes" id="UP000000328">
    <property type="component" value="Chromosome"/>
</dbReference>
<dbReference type="OrthoDB" id="3633383at2"/>
<keyword evidence="4" id="KW-0572">Peptidoglycan-anchor</keyword>
<dbReference type="AlphaFoldDB" id="A0A0H3DD92"/>
<name>A0A0H3DD92_AMYMU</name>
<dbReference type="KEGG" id="amd:AMED_6294"/>
<dbReference type="PATRIC" id="fig|749927.5.peg.6544"/>
<dbReference type="PROSITE" id="PS50847">
    <property type="entry name" value="GRAM_POS_ANCHORING"/>
    <property type="match status" value="1"/>
</dbReference>
<evidence type="ECO:0000259" key="8">
    <source>
        <dbReference type="PROSITE" id="PS50847"/>
    </source>
</evidence>
<evidence type="ECO:0000256" key="5">
    <source>
        <dbReference type="SAM" id="MobiDB-lite"/>
    </source>
</evidence>
<evidence type="ECO:0000313" key="10">
    <source>
        <dbReference type="Proteomes" id="UP000000328"/>
    </source>
</evidence>
<keyword evidence="1" id="KW-0134">Cell wall</keyword>